<dbReference type="GO" id="GO:0004888">
    <property type="term" value="F:transmembrane signaling receptor activity"/>
    <property type="evidence" value="ECO:0007669"/>
    <property type="project" value="TreeGrafter"/>
</dbReference>
<dbReference type="Pfam" id="PF16681">
    <property type="entry name" value="Ig_5"/>
    <property type="match status" value="1"/>
</dbReference>
<name>A0AAN8QD92_9TELE</name>
<dbReference type="GO" id="GO:0042105">
    <property type="term" value="C:alpha-beta T cell receptor complex"/>
    <property type="evidence" value="ECO:0007669"/>
    <property type="project" value="TreeGrafter"/>
</dbReference>
<evidence type="ECO:0000313" key="2">
    <source>
        <dbReference type="EMBL" id="KAK6295776.1"/>
    </source>
</evidence>
<evidence type="ECO:0008006" key="4">
    <source>
        <dbReference type="Google" id="ProtNLM"/>
    </source>
</evidence>
<dbReference type="InterPro" id="IPR015484">
    <property type="entry name" value="CD3_esu/gsu/dsu"/>
</dbReference>
<organism evidence="2 3">
    <name type="scientific">Coregonus suidteri</name>
    <dbReference type="NCBI Taxonomy" id="861788"/>
    <lineage>
        <taxon>Eukaryota</taxon>
        <taxon>Metazoa</taxon>
        <taxon>Chordata</taxon>
        <taxon>Craniata</taxon>
        <taxon>Vertebrata</taxon>
        <taxon>Euteleostomi</taxon>
        <taxon>Actinopterygii</taxon>
        <taxon>Neopterygii</taxon>
        <taxon>Teleostei</taxon>
        <taxon>Protacanthopterygii</taxon>
        <taxon>Salmoniformes</taxon>
        <taxon>Salmonidae</taxon>
        <taxon>Coregoninae</taxon>
        <taxon>Coregonus</taxon>
    </lineage>
</organism>
<keyword evidence="1" id="KW-0472">Membrane</keyword>
<dbReference type="InterPro" id="IPR013783">
    <property type="entry name" value="Ig-like_fold"/>
</dbReference>
<dbReference type="AlphaFoldDB" id="A0AAN8QD92"/>
<feature type="transmembrane region" description="Helical" evidence="1">
    <location>
        <begin position="114"/>
        <end position="139"/>
    </location>
</feature>
<sequence length="193" mass="21185">MPSCGLTHNPTQSNFREVTEGNGFNIKENQEKSKQNEGDHTLGSSVAQLKIDVVESSDKITLTCANGVFSNNEKSLELQYKDENTGEYVCNITGVMHNIFVKFRTCDNCIELDVAAAVAMVMGELVATVLIGVAVYCIASQPKATMTTGKKTSSKMGLIQNEASANLDPIGHYQPLNKRRMDKSEYSTLPERR</sequence>
<dbReference type="PANTHER" id="PTHR10570">
    <property type="entry name" value="T-CELL SURFACE GLYCOPROTEIN CD3 GAMMA CHAIN / DELTA CHAIN"/>
    <property type="match status" value="1"/>
</dbReference>
<dbReference type="Proteomes" id="UP001356427">
    <property type="component" value="Unassembled WGS sequence"/>
</dbReference>
<dbReference type="GO" id="GO:0009897">
    <property type="term" value="C:external side of plasma membrane"/>
    <property type="evidence" value="ECO:0007669"/>
    <property type="project" value="TreeGrafter"/>
</dbReference>
<evidence type="ECO:0000313" key="3">
    <source>
        <dbReference type="Proteomes" id="UP001356427"/>
    </source>
</evidence>
<gene>
    <name evidence="2" type="ORF">J4Q44_G00334890</name>
</gene>
<keyword evidence="3" id="KW-1185">Reference proteome</keyword>
<dbReference type="Gene3D" id="2.60.40.10">
    <property type="entry name" value="Immunoglobulins"/>
    <property type="match status" value="1"/>
</dbReference>
<evidence type="ECO:0000256" key="1">
    <source>
        <dbReference type="SAM" id="Phobius"/>
    </source>
</evidence>
<dbReference type="GO" id="GO:0045059">
    <property type="term" value="P:positive thymic T cell selection"/>
    <property type="evidence" value="ECO:0007669"/>
    <property type="project" value="TreeGrafter"/>
</dbReference>
<dbReference type="EMBL" id="JAGTTL010000033">
    <property type="protein sequence ID" value="KAK6295776.1"/>
    <property type="molecule type" value="Genomic_DNA"/>
</dbReference>
<reference evidence="2 3" key="1">
    <citation type="submission" date="2021-04" db="EMBL/GenBank/DDBJ databases">
        <authorList>
            <person name="De Guttry C."/>
            <person name="Zahm M."/>
            <person name="Klopp C."/>
            <person name="Cabau C."/>
            <person name="Louis A."/>
            <person name="Berthelot C."/>
            <person name="Parey E."/>
            <person name="Roest Crollius H."/>
            <person name="Montfort J."/>
            <person name="Robinson-Rechavi M."/>
            <person name="Bucao C."/>
            <person name="Bouchez O."/>
            <person name="Gislard M."/>
            <person name="Lluch J."/>
            <person name="Milhes M."/>
            <person name="Lampietro C."/>
            <person name="Lopez Roques C."/>
            <person name="Donnadieu C."/>
            <person name="Braasch I."/>
            <person name="Desvignes T."/>
            <person name="Postlethwait J."/>
            <person name="Bobe J."/>
            <person name="Wedekind C."/>
            <person name="Guiguen Y."/>
        </authorList>
    </citation>
    <scope>NUCLEOTIDE SEQUENCE [LARGE SCALE GENOMIC DNA]</scope>
    <source>
        <strain evidence="2">Cs_M1</strain>
        <tissue evidence="2">Blood</tissue>
    </source>
</reference>
<keyword evidence="1" id="KW-0812">Transmembrane</keyword>
<comment type="caution">
    <text evidence="2">The sequence shown here is derived from an EMBL/GenBank/DDBJ whole genome shotgun (WGS) entry which is preliminary data.</text>
</comment>
<dbReference type="PANTHER" id="PTHR10570:SF8">
    <property type="entry name" value="T-CELL SURFACE GLYCOPROTEIN CD3 GAMMA CHAIN"/>
    <property type="match status" value="1"/>
</dbReference>
<dbReference type="GO" id="GO:0007166">
    <property type="term" value="P:cell surface receptor signaling pathway"/>
    <property type="evidence" value="ECO:0007669"/>
    <property type="project" value="TreeGrafter"/>
</dbReference>
<proteinExistence type="predicted"/>
<accession>A0AAN8QD92</accession>
<keyword evidence="1" id="KW-1133">Transmembrane helix</keyword>
<protein>
    <recommendedName>
        <fullName evidence="4">T-cell surface glycoprotein CD3 gamma chain</fullName>
    </recommendedName>
</protein>